<dbReference type="SMART" id="SM00506">
    <property type="entry name" value="A1pp"/>
    <property type="match status" value="1"/>
</dbReference>
<dbReference type="OrthoDB" id="9780211at2"/>
<dbReference type="Gene3D" id="3.40.220.10">
    <property type="entry name" value="Leucine Aminopeptidase, subunit E, domain 1"/>
    <property type="match status" value="1"/>
</dbReference>
<organism evidence="3 4">
    <name type="scientific">Stieleria varia</name>
    <dbReference type="NCBI Taxonomy" id="2528005"/>
    <lineage>
        <taxon>Bacteria</taxon>
        <taxon>Pseudomonadati</taxon>
        <taxon>Planctomycetota</taxon>
        <taxon>Planctomycetia</taxon>
        <taxon>Pirellulales</taxon>
        <taxon>Pirellulaceae</taxon>
        <taxon>Stieleria</taxon>
    </lineage>
</organism>
<protein>
    <submittedName>
        <fullName evidence="3">Macro domain protein</fullName>
    </submittedName>
</protein>
<dbReference type="PROSITE" id="PS51154">
    <property type="entry name" value="MACRO"/>
    <property type="match status" value="1"/>
</dbReference>
<sequence length="161" mass="17907">MIKEVSGDILLSDAEVIAHGVAPNDHFDQGLALALRERWPGMFRDFRHFCHNSHPKAGTVWSWGGPDHVRIIALMTQEPAYDTGSKPGKAKTKHVNHCLKEFRQVIESEGYKSVALPKLSTGVGGLDWNEVLPLIQQHLGDLDVPVYLYTEFHAGVKAKES</sequence>
<keyword evidence="4" id="KW-1185">Reference proteome</keyword>
<dbReference type="Proteomes" id="UP000320176">
    <property type="component" value="Unassembled WGS sequence"/>
</dbReference>
<comment type="catalytic activity">
    <reaction evidence="1">
        <text>an N-(ADP-alpha-D-ribosyl)-thymidine in DNA + H2O = a thymidine in DNA + ADP-D-ribose</text>
        <dbReference type="Rhea" id="RHEA:71655"/>
        <dbReference type="Rhea" id="RHEA-COMP:13556"/>
        <dbReference type="Rhea" id="RHEA-COMP:18051"/>
        <dbReference type="ChEBI" id="CHEBI:15377"/>
        <dbReference type="ChEBI" id="CHEBI:57967"/>
        <dbReference type="ChEBI" id="CHEBI:137386"/>
        <dbReference type="ChEBI" id="CHEBI:191199"/>
    </reaction>
    <physiologicalReaction direction="left-to-right" evidence="1">
        <dbReference type="Rhea" id="RHEA:71656"/>
    </physiologicalReaction>
</comment>
<dbReference type="InterPro" id="IPR043472">
    <property type="entry name" value="Macro_dom-like"/>
</dbReference>
<feature type="domain" description="Macro" evidence="2">
    <location>
        <begin position="1"/>
        <end position="161"/>
    </location>
</feature>
<dbReference type="EMBL" id="SJPN01000001">
    <property type="protein sequence ID" value="TWU08126.1"/>
    <property type="molecule type" value="Genomic_DNA"/>
</dbReference>
<evidence type="ECO:0000259" key="2">
    <source>
        <dbReference type="PROSITE" id="PS51154"/>
    </source>
</evidence>
<proteinExistence type="predicted"/>
<name>A0A5C6BA39_9BACT</name>
<gene>
    <name evidence="3" type="ORF">Pla52n_07080</name>
</gene>
<dbReference type="PANTHER" id="PTHR12521">
    <property type="entry name" value="PROTEIN C6ORF130"/>
    <property type="match status" value="1"/>
</dbReference>
<dbReference type="GO" id="GO:0140291">
    <property type="term" value="P:peptidyl-glutamate ADP-deribosylation"/>
    <property type="evidence" value="ECO:0007669"/>
    <property type="project" value="TreeGrafter"/>
</dbReference>
<evidence type="ECO:0000256" key="1">
    <source>
        <dbReference type="ARBA" id="ARBA00035885"/>
    </source>
</evidence>
<dbReference type="RefSeq" id="WP_146518226.1">
    <property type="nucleotide sequence ID" value="NZ_CP151726.1"/>
</dbReference>
<accession>A0A5C6BA39</accession>
<dbReference type="AlphaFoldDB" id="A0A5C6BA39"/>
<dbReference type="PANTHER" id="PTHR12521:SF0">
    <property type="entry name" value="ADP-RIBOSE GLYCOHYDROLASE OARD1"/>
    <property type="match status" value="1"/>
</dbReference>
<dbReference type="InterPro" id="IPR002589">
    <property type="entry name" value="Macro_dom"/>
</dbReference>
<dbReference type="InterPro" id="IPR050892">
    <property type="entry name" value="ADP-ribose_metab_enzymes"/>
</dbReference>
<evidence type="ECO:0000313" key="4">
    <source>
        <dbReference type="Proteomes" id="UP000320176"/>
    </source>
</evidence>
<evidence type="ECO:0000313" key="3">
    <source>
        <dbReference type="EMBL" id="TWU08126.1"/>
    </source>
</evidence>
<dbReference type="Pfam" id="PF01661">
    <property type="entry name" value="Macro"/>
    <property type="match status" value="1"/>
</dbReference>
<comment type="caution">
    <text evidence="3">The sequence shown here is derived from an EMBL/GenBank/DDBJ whole genome shotgun (WGS) entry which is preliminary data.</text>
</comment>
<dbReference type="SUPFAM" id="SSF52949">
    <property type="entry name" value="Macro domain-like"/>
    <property type="match status" value="1"/>
</dbReference>
<reference evidence="3 4" key="1">
    <citation type="submission" date="2019-02" db="EMBL/GenBank/DDBJ databases">
        <title>Deep-cultivation of Planctomycetes and their phenomic and genomic characterization uncovers novel biology.</title>
        <authorList>
            <person name="Wiegand S."/>
            <person name="Jogler M."/>
            <person name="Boedeker C."/>
            <person name="Pinto D."/>
            <person name="Vollmers J."/>
            <person name="Rivas-Marin E."/>
            <person name="Kohn T."/>
            <person name="Peeters S.H."/>
            <person name="Heuer A."/>
            <person name="Rast P."/>
            <person name="Oberbeckmann S."/>
            <person name="Bunk B."/>
            <person name="Jeske O."/>
            <person name="Meyerdierks A."/>
            <person name="Storesund J.E."/>
            <person name="Kallscheuer N."/>
            <person name="Luecker S."/>
            <person name="Lage O.M."/>
            <person name="Pohl T."/>
            <person name="Merkel B.J."/>
            <person name="Hornburger P."/>
            <person name="Mueller R.-W."/>
            <person name="Bruemmer F."/>
            <person name="Labrenz M."/>
            <person name="Spormann A.M."/>
            <person name="Op Den Camp H."/>
            <person name="Overmann J."/>
            <person name="Amann R."/>
            <person name="Jetten M.S.M."/>
            <person name="Mascher T."/>
            <person name="Medema M.H."/>
            <person name="Devos D.P."/>
            <person name="Kaster A.-K."/>
            <person name="Ovreas L."/>
            <person name="Rohde M."/>
            <person name="Galperin M.Y."/>
            <person name="Jogler C."/>
        </authorList>
    </citation>
    <scope>NUCLEOTIDE SEQUENCE [LARGE SCALE GENOMIC DNA]</scope>
    <source>
        <strain evidence="3 4">Pla52n</strain>
    </source>
</reference>